<sequence length="111" mass="12242">MLRPDGLRIIPSGRSDASHVLDPEQFSDGNVRHSYWVATQIPAVLNQLYCWCGCENRAEHRSNLQCFEDEMAVTCAVCQGTAEIAYQMTQSGVRDAGKIQAAVDAKWAPKG</sequence>
<evidence type="ECO:0000313" key="2">
    <source>
        <dbReference type="Proteomes" id="UP000298656"/>
    </source>
</evidence>
<dbReference type="OrthoDB" id="9096729at2"/>
<keyword evidence="2" id="KW-1185">Reference proteome</keyword>
<gene>
    <name evidence="1" type="ORF">FAZ95_32150</name>
</gene>
<protein>
    <submittedName>
        <fullName evidence="1">Uncharacterized protein</fullName>
    </submittedName>
</protein>
<dbReference type="KEGG" id="tvl:FAZ95_32150"/>
<evidence type="ECO:0000313" key="1">
    <source>
        <dbReference type="EMBL" id="QCP54952.1"/>
    </source>
</evidence>
<dbReference type="InterPro" id="IPR025673">
    <property type="entry name" value="PCYCGC"/>
</dbReference>
<dbReference type="Pfam" id="PF13798">
    <property type="entry name" value="PCYCGC"/>
    <property type="match status" value="1"/>
</dbReference>
<dbReference type="NCBIfam" id="NF041379">
    <property type="entry name" value="OS_HP4_CYCXC"/>
    <property type="match status" value="1"/>
</dbReference>
<reference evidence="1 2" key="1">
    <citation type="submission" date="2019-05" db="EMBL/GenBank/DDBJ databases">
        <title>Burkholderia sp. DHOD12, isolated from subtropical forest soil.</title>
        <authorList>
            <person name="Gao Z.-H."/>
            <person name="Qiu L.-H."/>
        </authorList>
    </citation>
    <scope>NUCLEOTIDE SEQUENCE [LARGE SCALE GENOMIC DNA]</scope>
    <source>
        <strain evidence="1 2">DHOD12</strain>
    </source>
</reference>
<proteinExistence type="predicted"/>
<organism evidence="1 2">
    <name type="scientific">Trinickia violacea</name>
    <dbReference type="NCBI Taxonomy" id="2571746"/>
    <lineage>
        <taxon>Bacteria</taxon>
        <taxon>Pseudomonadati</taxon>
        <taxon>Pseudomonadota</taxon>
        <taxon>Betaproteobacteria</taxon>
        <taxon>Burkholderiales</taxon>
        <taxon>Burkholderiaceae</taxon>
        <taxon>Trinickia</taxon>
    </lineage>
</organism>
<accession>A0A4P8IZY3</accession>
<dbReference type="AlphaFoldDB" id="A0A4P8IZY3"/>
<name>A0A4P8IZY3_9BURK</name>
<dbReference type="Proteomes" id="UP000298656">
    <property type="component" value="Chromosome 2"/>
</dbReference>
<dbReference type="EMBL" id="CP040078">
    <property type="protein sequence ID" value="QCP54952.1"/>
    <property type="molecule type" value="Genomic_DNA"/>
</dbReference>